<keyword evidence="3" id="KW-1185">Reference proteome</keyword>
<dbReference type="Proteomes" id="UP000026915">
    <property type="component" value="Chromosome 2"/>
</dbReference>
<feature type="compositionally biased region" description="Basic and acidic residues" evidence="1">
    <location>
        <begin position="1"/>
        <end position="13"/>
    </location>
</feature>
<name>A0A061E610_THECC</name>
<feature type="compositionally biased region" description="Polar residues" evidence="1">
    <location>
        <begin position="14"/>
        <end position="29"/>
    </location>
</feature>
<feature type="region of interest" description="Disordered" evidence="1">
    <location>
        <begin position="1"/>
        <end position="29"/>
    </location>
</feature>
<reference evidence="2 3" key="1">
    <citation type="journal article" date="2013" name="Genome Biol.">
        <title>The genome sequence of the most widely cultivated cacao type and its use to identify candidate genes regulating pod color.</title>
        <authorList>
            <person name="Motamayor J.C."/>
            <person name="Mockaitis K."/>
            <person name="Schmutz J."/>
            <person name="Haiminen N."/>
            <person name="Iii D.L."/>
            <person name="Cornejo O."/>
            <person name="Findley S.D."/>
            <person name="Zheng P."/>
            <person name="Utro F."/>
            <person name="Royaert S."/>
            <person name="Saski C."/>
            <person name="Jenkins J."/>
            <person name="Podicheti R."/>
            <person name="Zhao M."/>
            <person name="Scheffler B.E."/>
            <person name="Stack J.C."/>
            <person name="Feltus F.A."/>
            <person name="Mustiga G.M."/>
            <person name="Amores F."/>
            <person name="Phillips W."/>
            <person name="Marelli J.P."/>
            <person name="May G.D."/>
            <person name="Shapiro H."/>
            <person name="Ma J."/>
            <person name="Bustamante C.D."/>
            <person name="Schnell R.J."/>
            <person name="Main D."/>
            <person name="Gilbert D."/>
            <person name="Parida L."/>
            <person name="Kuhn D.N."/>
        </authorList>
    </citation>
    <scope>NUCLEOTIDE SEQUENCE [LARGE SCALE GENOMIC DNA]</scope>
    <source>
        <strain evidence="3">cv. Matina 1-6</strain>
    </source>
</reference>
<dbReference type="eggNOG" id="KOG1075">
    <property type="taxonomic scope" value="Eukaryota"/>
</dbReference>
<sequence length="223" mass="26117">MNQSKWDRSEGKTSLDNNGRSETPTNMIDQKNLMKEDILRCSYSNALLHDESMIGFDNVYFEEESASGPKFTRCNKRKKLNFTRVQLIEQQLKKLGVISFRMLNPLINYATKDLSEVETSLSVASYCEEYGRWDIDQLQRNLAMHISLKIKAVMVDLLSNEEDMPFWTLTSNGDFTIKLAYDSQLNRHHPTANYWQNIWRFTSSREIKLFLWRLLHDSLPTST</sequence>
<dbReference type="EMBL" id="CM001880">
    <property type="protein sequence ID" value="EOX99776.1"/>
    <property type="molecule type" value="Genomic_DNA"/>
</dbReference>
<protein>
    <recommendedName>
        <fullName evidence="4">Reverse transcriptase zinc-binding domain-containing protein</fullName>
    </recommendedName>
</protein>
<dbReference type="AlphaFoldDB" id="A0A061E610"/>
<evidence type="ECO:0000313" key="2">
    <source>
        <dbReference type="EMBL" id="EOX99776.1"/>
    </source>
</evidence>
<dbReference type="Gramene" id="EOX99776">
    <property type="protein sequence ID" value="EOX99776"/>
    <property type="gene ID" value="TCM_008691"/>
</dbReference>
<evidence type="ECO:0000256" key="1">
    <source>
        <dbReference type="SAM" id="MobiDB-lite"/>
    </source>
</evidence>
<evidence type="ECO:0008006" key="4">
    <source>
        <dbReference type="Google" id="ProtNLM"/>
    </source>
</evidence>
<proteinExistence type="predicted"/>
<evidence type="ECO:0000313" key="3">
    <source>
        <dbReference type="Proteomes" id="UP000026915"/>
    </source>
</evidence>
<dbReference type="InParanoid" id="A0A061E610"/>
<dbReference type="HOGENOM" id="CLU_1241990_0_0_1"/>
<gene>
    <name evidence="2" type="ORF">TCM_008691</name>
</gene>
<accession>A0A061E610</accession>
<organism evidence="2 3">
    <name type="scientific">Theobroma cacao</name>
    <name type="common">Cacao</name>
    <name type="synonym">Cocoa</name>
    <dbReference type="NCBI Taxonomy" id="3641"/>
    <lineage>
        <taxon>Eukaryota</taxon>
        <taxon>Viridiplantae</taxon>
        <taxon>Streptophyta</taxon>
        <taxon>Embryophyta</taxon>
        <taxon>Tracheophyta</taxon>
        <taxon>Spermatophyta</taxon>
        <taxon>Magnoliopsida</taxon>
        <taxon>eudicotyledons</taxon>
        <taxon>Gunneridae</taxon>
        <taxon>Pentapetalae</taxon>
        <taxon>rosids</taxon>
        <taxon>malvids</taxon>
        <taxon>Malvales</taxon>
        <taxon>Malvaceae</taxon>
        <taxon>Byttnerioideae</taxon>
        <taxon>Theobroma</taxon>
    </lineage>
</organism>